<dbReference type="InterPro" id="IPR000028">
    <property type="entry name" value="Chloroperoxidase"/>
</dbReference>
<sequence>MENHEYQAPGPNDARSTCPGINVLANHGYLPRNGKDITPHQFIEAIYNGYNLTKVVGFILAHVGFYLVGKTWEGKVSLEDFSNSHDIVEHPMSLIRPDIGVGEGGKDYRKISPELLDSLFSEKNENDKLTRMSFAKQHIKRRDESLRDNPSFHGLSFFRKIQIFG</sequence>
<gene>
    <name evidence="9" type="ORF">C1645_756170</name>
</gene>
<dbReference type="Proteomes" id="UP000265703">
    <property type="component" value="Unassembled WGS sequence"/>
</dbReference>
<keyword evidence="10" id="KW-1185">Reference proteome</keyword>
<dbReference type="STRING" id="658196.A0A397TCV0"/>
<keyword evidence="3" id="KW-0349">Heme</keyword>
<keyword evidence="4" id="KW-0479">Metal-binding</keyword>
<organism evidence="9 10">
    <name type="scientific">Glomus cerebriforme</name>
    <dbReference type="NCBI Taxonomy" id="658196"/>
    <lineage>
        <taxon>Eukaryota</taxon>
        <taxon>Fungi</taxon>
        <taxon>Fungi incertae sedis</taxon>
        <taxon>Mucoromycota</taxon>
        <taxon>Glomeromycotina</taxon>
        <taxon>Glomeromycetes</taxon>
        <taxon>Glomerales</taxon>
        <taxon>Glomeraceae</taxon>
        <taxon>Glomus</taxon>
    </lineage>
</organism>
<dbReference type="SUPFAM" id="SSF47571">
    <property type="entry name" value="Cloroperoxidase"/>
    <property type="match status" value="1"/>
</dbReference>
<evidence type="ECO:0000256" key="7">
    <source>
        <dbReference type="ARBA" id="ARBA00025795"/>
    </source>
</evidence>
<evidence type="ECO:0000256" key="1">
    <source>
        <dbReference type="ARBA" id="ARBA00001970"/>
    </source>
</evidence>
<keyword evidence="5" id="KW-0560">Oxidoreductase</keyword>
<evidence type="ECO:0000259" key="8">
    <source>
        <dbReference type="PROSITE" id="PS51405"/>
    </source>
</evidence>
<evidence type="ECO:0000313" key="9">
    <source>
        <dbReference type="EMBL" id="RIA96018.1"/>
    </source>
</evidence>
<dbReference type="PANTHER" id="PTHR33577">
    <property type="entry name" value="STERIGMATOCYSTIN BIOSYNTHESIS PEROXIDASE STCC-RELATED"/>
    <property type="match status" value="1"/>
</dbReference>
<dbReference type="InterPro" id="IPR036851">
    <property type="entry name" value="Chloroperoxidase-like_sf"/>
</dbReference>
<evidence type="ECO:0000313" key="10">
    <source>
        <dbReference type="Proteomes" id="UP000265703"/>
    </source>
</evidence>
<dbReference type="GO" id="GO:0004601">
    <property type="term" value="F:peroxidase activity"/>
    <property type="evidence" value="ECO:0007669"/>
    <property type="project" value="UniProtKB-KW"/>
</dbReference>
<comment type="similarity">
    <text evidence="7">Belongs to the chloroperoxidase family.</text>
</comment>
<name>A0A397TCV0_9GLOM</name>
<keyword evidence="2 9" id="KW-0575">Peroxidase</keyword>
<reference evidence="9 10" key="1">
    <citation type="submission" date="2018-06" db="EMBL/GenBank/DDBJ databases">
        <title>Comparative genomics reveals the genomic features of Rhizophagus irregularis, R. cerebriforme, R. diaphanum and Gigaspora rosea, and their symbiotic lifestyle signature.</title>
        <authorList>
            <person name="Morin E."/>
            <person name="San Clemente H."/>
            <person name="Chen E.C.H."/>
            <person name="De La Providencia I."/>
            <person name="Hainaut M."/>
            <person name="Kuo A."/>
            <person name="Kohler A."/>
            <person name="Murat C."/>
            <person name="Tang N."/>
            <person name="Roy S."/>
            <person name="Loubradou J."/>
            <person name="Henrissat B."/>
            <person name="Grigoriev I.V."/>
            <person name="Corradi N."/>
            <person name="Roux C."/>
            <person name="Martin F.M."/>
        </authorList>
    </citation>
    <scope>NUCLEOTIDE SEQUENCE [LARGE SCALE GENOMIC DNA]</scope>
    <source>
        <strain evidence="9 10">DAOM 227022</strain>
    </source>
</reference>
<accession>A0A397TCV0</accession>
<feature type="domain" description="Heme haloperoxidase family profile" evidence="8">
    <location>
        <begin position="2"/>
        <end position="165"/>
    </location>
</feature>
<evidence type="ECO:0000256" key="6">
    <source>
        <dbReference type="ARBA" id="ARBA00023004"/>
    </source>
</evidence>
<evidence type="ECO:0000256" key="5">
    <source>
        <dbReference type="ARBA" id="ARBA00023002"/>
    </source>
</evidence>
<keyword evidence="6" id="KW-0408">Iron</keyword>
<dbReference type="OrthoDB" id="407298at2759"/>
<comment type="cofactor">
    <cofactor evidence="1">
        <name>heme b</name>
        <dbReference type="ChEBI" id="CHEBI:60344"/>
    </cofactor>
</comment>
<evidence type="ECO:0000256" key="3">
    <source>
        <dbReference type="ARBA" id="ARBA00022617"/>
    </source>
</evidence>
<dbReference type="Gene3D" id="1.10.489.10">
    <property type="entry name" value="Chloroperoxidase-like"/>
    <property type="match status" value="1"/>
</dbReference>
<evidence type="ECO:0000256" key="2">
    <source>
        <dbReference type="ARBA" id="ARBA00022559"/>
    </source>
</evidence>
<dbReference type="GO" id="GO:0046872">
    <property type="term" value="F:metal ion binding"/>
    <property type="evidence" value="ECO:0007669"/>
    <property type="project" value="UniProtKB-KW"/>
</dbReference>
<comment type="caution">
    <text evidence="9">The sequence shown here is derived from an EMBL/GenBank/DDBJ whole genome shotgun (WGS) entry which is preliminary data.</text>
</comment>
<feature type="non-terminal residue" evidence="9">
    <location>
        <position position="165"/>
    </location>
</feature>
<dbReference type="EMBL" id="QKYT01000052">
    <property type="protein sequence ID" value="RIA96018.1"/>
    <property type="molecule type" value="Genomic_DNA"/>
</dbReference>
<dbReference type="PANTHER" id="PTHR33577:SF18">
    <property type="entry name" value="HEME HALOPEROXIDASE FAMILY PROFILE DOMAIN-CONTAINING PROTEIN"/>
    <property type="match status" value="1"/>
</dbReference>
<protein>
    <submittedName>
        <fullName evidence="9">Chloroperoxidase</fullName>
    </submittedName>
</protein>
<proteinExistence type="inferred from homology"/>
<dbReference type="AlphaFoldDB" id="A0A397TCV0"/>
<dbReference type="PROSITE" id="PS51405">
    <property type="entry name" value="HEME_HALOPEROXIDASE"/>
    <property type="match status" value="1"/>
</dbReference>
<dbReference type="Pfam" id="PF01328">
    <property type="entry name" value="Peroxidase_2"/>
    <property type="match status" value="1"/>
</dbReference>
<evidence type="ECO:0000256" key="4">
    <source>
        <dbReference type="ARBA" id="ARBA00022723"/>
    </source>
</evidence>